<keyword evidence="2" id="KW-0732">Signal</keyword>
<evidence type="ECO:0000256" key="2">
    <source>
        <dbReference type="SAM" id="SignalP"/>
    </source>
</evidence>
<evidence type="ECO:0000313" key="5">
    <source>
        <dbReference type="Proteomes" id="UP001642484"/>
    </source>
</evidence>
<feature type="region of interest" description="Disordered" evidence="1">
    <location>
        <begin position="208"/>
        <end position="232"/>
    </location>
</feature>
<dbReference type="Proteomes" id="UP001642484">
    <property type="component" value="Unassembled WGS sequence"/>
</dbReference>
<protein>
    <recommendedName>
        <fullName evidence="3">RSE1/DDB1/CPSF1 C-terminal domain-containing protein</fullName>
    </recommendedName>
</protein>
<gene>
    <name evidence="4" type="ORF">CCMP2556_LOCUS14179</name>
</gene>
<proteinExistence type="predicted"/>
<reference evidence="4 5" key="1">
    <citation type="submission" date="2024-02" db="EMBL/GenBank/DDBJ databases">
        <authorList>
            <person name="Chen Y."/>
            <person name="Shah S."/>
            <person name="Dougan E. K."/>
            <person name="Thang M."/>
            <person name="Chan C."/>
        </authorList>
    </citation>
    <scope>NUCLEOTIDE SEQUENCE [LARGE SCALE GENOMIC DNA]</scope>
</reference>
<evidence type="ECO:0000259" key="3">
    <source>
        <dbReference type="Pfam" id="PF03178"/>
    </source>
</evidence>
<comment type="caution">
    <text evidence="4">The sequence shown here is derived from an EMBL/GenBank/DDBJ whole genome shotgun (WGS) entry which is preliminary data.</text>
</comment>
<dbReference type="Pfam" id="PF03178">
    <property type="entry name" value="CPSF_A"/>
    <property type="match status" value="1"/>
</dbReference>
<keyword evidence="5" id="KW-1185">Reference proteome</keyword>
<dbReference type="EMBL" id="CAXAMN010007202">
    <property type="protein sequence ID" value="CAK9020782.1"/>
    <property type="molecule type" value="Genomic_DNA"/>
</dbReference>
<dbReference type="Gene3D" id="2.130.10.10">
    <property type="entry name" value="YVTN repeat-like/Quinoprotein amine dehydrogenase"/>
    <property type="match status" value="1"/>
</dbReference>
<dbReference type="InterPro" id="IPR050358">
    <property type="entry name" value="RSE1/DDB1/CFT1"/>
</dbReference>
<dbReference type="Pfam" id="PF13704">
    <property type="entry name" value="Glyco_tranf_2_4"/>
    <property type="match status" value="2"/>
</dbReference>
<dbReference type="InterPro" id="IPR004871">
    <property type="entry name" value="RSE1/DDB1/CPSF1_C"/>
</dbReference>
<evidence type="ECO:0000256" key="1">
    <source>
        <dbReference type="SAM" id="MobiDB-lite"/>
    </source>
</evidence>
<feature type="signal peptide" evidence="2">
    <location>
        <begin position="1"/>
        <end position="20"/>
    </location>
</feature>
<organism evidence="4 5">
    <name type="scientific">Durusdinium trenchii</name>
    <dbReference type="NCBI Taxonomy" id="1381693"/>
    <lineage>
        <taxon>Eukaryota</taxon>
        <taxon>Sar</taxon>
        <taxon>Alveolata</taxon>
        <taxon>Dinophyceae</taxon>
        <taxon>Suessiales</taxon>
        <taxon>Symbiodiniaceae</taxon>
        <taxon>Durusdinium</taxon>
    </lineage>
</organism>
<dbReference type="InterPro" id="IPR015943">
    <property type="entry name" value="WD40/YVTN_repeat-like_dom_sf"/>
</dbReference>
<feature type="domain" description="RSE1/DDB1/CPSF1 C-terminal" evidence="3">
    <location>
        <begin position="616"/>
        <end position="896"/>
    </location>
</feature>
<evidence type="ECO:0000313" key="4">
    <source>
        <dbReference type="EMBL" id="CAK9020782.1"/>
    </source>
</evidence>
<accession>A0ABP0K3M9</accession>
<feature type="chain" id="PRO_5047047236" description="RSE1/DDB1/CPSF1 C-terminal domain-containing protein" evidence="2">
    <location>
        <begin position="21"/>
        <end position="929"/>
    </location>
</feature>
<dbReference type="PANTHER" id="PTHR10644">
    <property type="entry name" value="DNA REPAIR/RNA PROCESSING CPSF FAMILY"/>
    <property type="match status" value="1"/>
</dbReference>
<name>A0ABP0K3M9_9DINO</name>
<sequence>MKLLVKLIFTVLLLFLLSYASVNSILAEKTRPSPAAVVSSELRVARARVARVALCLLALDAEAYIDEWVHFHEALGVDHFFVFDLANQLELNDWASGKAHVNVTHFPAKNITDVHRFRAELEKRCIQMARRAGYSWVGLLDVDEFILFPQEFETHIAELLERRPPSESSLPLPGRLFASDAATYQPLPVTKRVMQFVDMNWTRSLVRTDPRRRQSLGSDREPEKDPSQEPEERGVVTLNCYWKKSIKELYKKCSQSPSKELFAHQCLAKKLRRNQPLRRDDMAWTFLKRKVPYYAGFDLMLPISEPRYPTEHGSLSDTGCALCAIMLNEEAYVDEWVDYHLALGMSHIFLYDNSKTWELQRWASRRLKVTSVHWSADAGQEDAYVDCWKKHVRPKNYTWVAFWDVDEFLILKDHRNVIDYLAEYLDHGSLSPNWLMFGPAGHKVYEPKPVTKRFQKSESKVNRHVKTISRSEDVRQPHVHYALLWKGAQRDAAGLQLKKKGSFNEFNGEGLQSQALIFHYVYKSHKELVKKRWRGRADVNMTTKQRRIRMKDDRHIDQCCPRLEHRAWERIIEYLPHYQMYDQPIDVIVKLHRSRALPGAKTGEKACHESDLEDLGPCLVVGTVYNMTLYPRHAPKATIKTYMYDERYHLQLIHSTPLDDVPLCLFPFEGRLLASVGKNLRVYELGKRKLLRKCEYKNIPEGLMWMHVKGDKIFAGDLRESFHIFKYRRTDNQLFVLADDQAPRWMTCATVLDSTTMAGADKFDNFFVCRIPEEARDDEGGDHTGLRLKADTAYLTGATPKLDSIVQFHVGDTVTALEKTTLAQGGSELICYSTLLGAIGAFYPFAGKDELDFFQHLEMFVRAEKPPLCGRDHIMYRSYHFPVQNCVDGDLCEQFMTLSAEKQRLIASELDRTPAEIIKKLEDMRNRLI</sequence>